<feature type="signal peptide" evidence="1">
    <location>
        <begin position="1"/>
        <end position="25"/>
    </location>
</feature>
<dbReference type="Proteomes" id="UP000634134">
    <property type="component" value="Unassembled WGS sequence"/>
</dbReference>
<evidence type="ECO:0000256" key="1">
    <source>
        <dbReference type="SAM" id="SignalP"/>
    </source>
</evidence>
<keyword evidence="4" id="KW-1185">Reference proteome</keyword>
<name>A0ABR9W579_9BACT</name>
<feature type="domain" description="Secretion system C-terminal sorting" evidence="2">
    <location>
        <begin position="837"/>
        <end position="906"/>
    </location>
</feature>
<keyword evidence="1" id="KW-0732">Signal</keyword>
<reference evidence="4" key="1">
    <citation type="submission" date="2023-07" db="EMBL/GenBank/DDBJ databases">
        <title>Dyadobacter sp. nov 'subterranea' isolated from contaminted grondwater.</title>
        <authorList>
            <person name="Szabo I."/>
            <person name="Al-Omari J."/>
            <person name="Szerdahelyi S.G."/>
            <person name="Rado J."/>
        </authorList>
    </citation>
    <scope>NUCLEOTIDE SEQUENCE [LARGE SCALE GENOMIC DNA]</scope>
    <source>
        <strain evidence="4">UP-52</strain>
    </source>
</reference>
<dbReference type="InterPro" id="IPR013783">
    <property type="entry name" value="Ig-like_fold"/>
</dbReference>
<protein>
    <submittedName>
        <fullName evidence="3">T9SS type A sorting domain-containing protein</fullName>
    </submittedName>
</protein>
<dbReference type="RefSeq" id="WP_194118906.1">
    <property type="nucleotide sequence ID" value="NZ_JACYGY010000001.1"/>
</dbReference>
<evidence type="ECO:0000259" key="2">
    <source>
        <dbReference type="Pfam" id="PF18962"/>
    </source>
</evidence>
<dbReference type="NCBIfam" id="TIGR04183">
    <property type="entry name" value="Por_Secre_tail"/>
    <property type="match status" value="1"/>
</dbReference>
<feature type="chain" id="PRO_5047524942" evidence="1">
    <location>
        <begin position="26"/>
        <end position="909"/>
    </location>
</feature>
<evidence type="ECO:0000313" key="3">
    <source>
        <dbReference type="EMBL" id="MBE9460578.1"/>
    </source>
</evidence>
<comment type="caution">
    <text evidence="3">The sequence shown here is derived from an EMBL/GenBank/DDBJ whole genome shotgun (WGS) entry which is preliminary data.</text>
</comment>
<dbReference type="InterPro" id="IPR026444">
    <property type="entry name" value="Secre_tail"/>
</dbReference>
<gene>
    <name evidence="3" type="ORF">IEE83_01665</name>
</gene>
<sequence length="909" mass="94675">MRTLFKPYLFVALFALATSATISSAQTCATIQRFQTTTFARLVSGPGANVPMATYTQNGWVGSGSGNIDRGTDNVYFSDNNNTQTFTQAVTSVNLKGTGATFSMSFAAFNGNSLNFPYDGNQSDLRISYGGTLYAVISTSNGTATTGAGSISFFNGAVNASNSSAASYTYNITPNGSSKVDYTLEIKLPGNIPNSGNFDVSFVPSSNATDPQSFSDDFNVYTASLLSCPIVYSGTILNDVNGLSDNLVNGTAINTTVVSGLQVALYDGAGNIVSGTTTNVNADGTYNISYIETGTYTVHLLNLPPAYVSTGESSNGTGTTPDGTANGIVSSYTILNANTNTDKPNGNMGIEQSPQTAISSLAAQPNPGGTNTVTIPSTAFTTSTNGDPNTGDPAPGIVSFIKITSFPANVTSIVINGISYANLSAINSAYPGGIPTNASGTPTVTVRVDPVDGAVTVVLPIAAVDNAGVQDPTPGSITIPFSDALISVGGNIWNDANAGASKDGSELFTNAGGLFANLTNASGAVIASVPVNAVTGVYNFPNVPPNTVYSIILTKASQANNTILSASDLPAGWVNTGVNLNGTPNTANKTGIITLTTSNINVSTANFGIEQQPNSDPKTTVISQPILNQFLTLNGGTNPPVLSGSDPEDLPAGGVLTSKSVKITSVPANAELYYNNVLVTSGITIPNFDPSKLQVKFIPASLGSTSTQFQYAYVDAAGVVDPTPATYVLSWSKPLPVTLVSFDVKGFEAQVQLNWMTSAEMNSSYFGIERSTDARTWNEIGQLPAATNASALSKYNFTDTDPAAGTNYYRLKMTDLDESFAYSKIRSVSLEAVSIRMYPNPVAAQLNIDNIGFEKIQKIAVYNQSGVAVYTNEGMIKPSIDMANLTIGTYIVTITLKDGTRFSKTILKN</sequence>
<organism evidence="3 4">
    <name type="scientific">Dyadobacter subterraneus</name>
    <dbReference type="NCBI Taxonomy" id="2773304"/>
    <lineage>
        <taxon>Bacteria</taxon>
        <taxon>Pseudomonadati</taxon>
        <taxon>Bacteroidota</taxon>
        <taxon>Cytophagia</taxon>
        <taxon>Cytophagales</taxon>
        <taxon>Spirosomataceae</taxon>
        <taxon>Dyadobacter</taxon>
    </lineage>
</organism>
<proteinExistence type="predicted"/>
<dbReference type="EMBL" id="JACYGY010000001">
    <property type="protein sequence ID" value="MBE9460578.1"/>
    <property type="molecule type" value="Genomic_DNA"/>
</dbReference>
<dbReference type="Pfam" id="PF18962">
    <property type="entry name" value="Por_Secre_tail"/>
    <property type="match status" value="1"/>
</dbReference>
<evidence type="ECO:0000313" key="4">
    <source>
        <dbReference type="Proteomes" id="UP000634134"/>
    </source>
</evidence>
<dbReference type="Gene3D" id="2.60.40.10">
    <property type="entry name" value="Immunoglobulins"/>
    <property type="match status" value="2"/>
</dbReference>
<accession>A0ABR9W579</accession>